<evidence type="ECO:0000313" key="9">
    <source>
        <dbReference type="EMBL" id="MEQ2208241.1"/>
    </source>
</evidence>
<dbReference type="EMBL" id="JAHRIN010050432">
    <property type="protein sequence ID" value="MEQ2208241.1"/>
    <property type="molecule type" value="Genomic_DNA"/>
</dbReference>
<evidence type="ECO:0000256" key="2">
    <source>
        <dbReference type="ARBA" id="ARBA00022692"/>
    </source>
</evidence>
<evidence type="ECO:0000256" key="6">
    <source>
        <dbReference type="SAM" id="SignalP"/>
    </source>
</evidence>
<keyword evidence="3 5" id="KW-1133">Transmembrane helix</keyword>
<keyword evidence="2 5" id="KW-0812">Transmembrane</keyword>
<evidence type="ECO:0000256" key="1">
    <source>
        <dbReference type="ARBA" id="ARBA00004141"/>
    </source>
</evidence>
<evidence type="ECO:0000256" key="3">
    <source>
        <dbReference type="ARBA" id="ARBA00022989"/>
    </source>
</evidence>
<feature type="chain" id="PRO_5045256159" evidence="6">
    <location>
        <begin position="31"/>
        <end position="254"/>
    </location>
</feature>
<feature type="non-terminal residue" evidence="9">
    <location>
        <position position="1"/>
    </location>
</feature>
<dbReference type="SUPFAM" id="SSF81324">
    <property type="entry name" value="Voltage-gated potassium channels"/>
    <property type="match status" value="1"/>
</dbReference>
<gene>
    <name evidence="9" type="ORF">XENOCAPTIV_007592</name>
</gene>
<reference evidence="9 10" key="1">
    <citation type="submission" date="2021-06" db="EMBL/GenBank/DDBJ databases">
        <authorList>
            <person name="Palmer J.M."/>
        </authorList>
    </citation>
    <scope>NUCLEOTIDE SEQUENCE [LARGE SCALE GENOMIC DNA]</scope>
    <source>
        <strain evidence="9 10">XC_2019</strain>
        <tissue evidence="9">Muscle</tissue>
    </source>
</reference>
<dbReference type="Pfam" id="PF00520">
    <property type="entry name" value="Ion_trans"/>
    <property type="match status" value="1"/>
</dbReference>
<dbReference type="InterPro" id="IPR005821">
    <property type="entry name" value="Ion_trans_dom"/>
</dbReference>
<dbReference type="Pfam" id="PF06512">
    <property type="entry name" value="Na_trans_assoc"/>
    <property type="match status" value="1"/>
</dbReference>
<keyword evidence="10" id="KW-1185">Reference proteome</keyword>
<dbReference type="Gene3D" id="1.20.120.350">
    <property type="entry name" value="Voltage-gated potassium channels. Chain C"/>
    <property type="match status" value="1"/>
</dbReference>
<organism evidence="9 10">
    <name type="scientific">Xenoophorus captivus</name>
    <dbReference type="NCBI Taxonomy" id="1517983"/>
    <lineage>
        <taxon>Eukaryota</taxon>
        <taxon>Metazoa</taxon>
        <taxon>Chordata</taxon>
        <taxon>Craniata</taxon>
        <taxon>Vertebrata</taxon>
        <taxon>Euteleostomi</taxon>
        <taxon>Actinopterygii</taxon>
        <taxon>Neopterygii</taxon>
        <taxon>Teleostei</taxon>
        <taxon>Neoteleostei</taxon>
        <taxon>Acanthomorphata</taxon>
        <taxon>Ovalentaria</taxon>
        <taxon>Atherinomorphae</taxon>
        <taxon>Cyprinodontiformes</taxon>
        <taxon>Goodeidae</taxon>
        <taxon>Xenoophorus</taxon>
    </lineage>
</organism>
<keyword evidence="4 5" id="KW-0472">Membrane</keyword>
<dbReference type="InterPro" id="IPR043203">
    <property type="entry name" value="VGCC_Ca_Na"/>
</dbReference>
<dbReference type="PANTHER" id="PTHR10037:SF23">
    <property type="entry name" value="SODIUM CHANNEL PROTEIN TYPE 8 SUBUNIT ALPHA"/>
    <property type="match status" value="1"/>
</dbReference>
<proteinExistence type="predicted"/>
<comment type="subcellular location">
    <subcellularLocation>
        <location evidence="1">Membrane</location>
        <topology evidence="1">Multi-pass membrane protein</topology>
    </subcellularLocation>
</comment>
<feature type="signal peptide" evidence="6">
    <location>
        <begin position="1"/>
        <end position="30"/>
    </location>
</feature>
<feature type="domain" description="Sodium ion transport-associated" evidence="8">
    <location>
        <begin position="35"/>
        <end position="160"/>
    </location>
</feature>
<evidence type="ECO:0000259" key="7">
    <source>
        <dbReference type="Pfam" id="PF00520"/>
    </source>
</evidence>
<feature type="domain" description="Ion transport" evidence="7">
    <location>
        <begin position="162"/>
        <end position="230"/>
    </location>
</feature>
<keyword evidence="6" id="KW-0732">Signal</keyword>
<dbReference type="InterPro" id="IPR010526">
    <property type="entry name" value="Na_trans_assoc_dom"/>
</dbReference>
<evidence type="ECO:0000256" key="4">
    <source>
        <dbReference type="ARBA" id="ARBA00023136"/>
    </source>
</evidence>
<dbReference type="InterPro" id="IPR027359">
    <property type="entry name" value="Volt_channel_dom_sf"/>
</dbReference>
<sequence>GSRVCFVFSCKVLNLFLALLLSSFSADNLAATDDDGEPNNLQLAVARIKTGIAWFKANMRVFVATVLKKKPLDGIYEEKLNCIANHTVEINRELDYPKNGNGTTSGIGSSVGKYMIDDDFMSFIHNPNLTVCVPIAVGESDFENLNTEDFSSESDVENSKDAFEDVYIEQRKTVRIILDYADRVFTYIFILEMLLKWVAYGFVKYFTNAWCWLDFFIVDVSTLQFCLVMFSSFLSTVHHNNLWSKHQECKDIKK</sequence>
<dbReference type="PANTHER" id="PTHR10037">
    <property type="entry name" value="VOLTAGE-GATED CATION CHANNEL CALCIUM AND SODIUM"/>
    <property type="match status" value="1"/>
</dbReference>
<feature type="transmembrane region" description="Helical" evidence="5">
    <location>
        <begin position="184"/>
        <end position="203"/>
    </location>
</feature>
<comment type="caution">
    <text evidence="9">The sequence shown here is derived from an EMBL/GenBank/DDBJ whole genome shotgun (WGS) entry which is preliminary data.</text>
</comment>
<evidence type="ECO:0000259" key="8">
    <source>
        <dbReference type="Pfam" id="PF06512"/>
    </source>
</evidence>
<evidence type="ECO:0000256" key="5">
    <source>
        <dbReference type="SAM" id="Phobius"/>
    </source>
</evidence>
<accession>A0ABV0RJU1</accession>
<dbReference type="Proteomes" id="UP001434883">
    <property type="component" value="Unassembled WGS sequence"/>
</dbReference>
<name>A0ABV0RJU1_9TELE</name>
<protein>
    <submittedName>
        <fullName evidence="9">Uncharacterized protein</fullName>
    </submittedName>
</protein>
<evidence type="ECO:0000313" key="10">
    <source>
        <dbReference type="Proteomes" id="UP001434883"/>
    </source>
</evidence>
<feature type="transmembrane region" description="Helical" evidence="5">
    <location>
        <begin position="215"/>
        <end position="237"/>
    </location>
</feature>